<keyword evidence="3" id="KW-0597">Phosphoprotein</keyword>
<dbReference type="Pfam" id="PF02518">
    <property type="entry name" value="HATPase_c"/>
    <property type="match status" value="1"/>
</dbReference>
<keyword evidence="4" id="KW-0808">Transferase</keyword>
<name>A0A089LQB4_9BACL</name>
<dbReference type="GO" id="GO:0000155">
    <property type="term" value="F:phosphorelay sensor kinase activity"/>
    <property type="evidence" value="ECO:0007669"/>
    <property type="project" value="InterPro"/>
</dbReference>
<evidence type="ECO:0000256" key="1">
    <source>
        <dbReference type="ARBA" id="ARBA00000085"/>
    </source>
</evidence>
<keyword evidence="9" id="KW-0472">Membrane</keyword>
<feature type="transmembrane region" description="Helical" evidence="9">
    <location>
        <begin position="6"/>
        <end position="23"/>
    </location>
</feature>
<dbReference type="PANTHER" id="PTHR43065">
    <property type="entry name" value="SENSOR HISTIDINE KINASE"/>
    <property type="match status" value="1"/>
</dbReference>
<evidence type="ECO:0000256" key="3">
    <source>
        <dbReference type="ARBA" id="ARBA00022553"/>
    </source>
</evidence>
<dbReference type="SMART" id="SM00387">
    <property type="entry name" value="HATPase_c"/>
    <property type="match status" value="1"/>
</dbReference>
<evidence type="ECO:0000256" key="7">
    <source>
        <dbReference type="ARBA" id="ARBA00022840"/>
    </source>
</evidence>
<dbReference type="Pfam" id="PF00512">
    <property type="entry name" value="HisKA"/>
    <property type="match status" value="1"/>
</dbReference>
<keyword evidence="5" id="KW-0547">Nucleotide-binding</keyword>
<evidence type="ECO:0000256" key="8">
    <source>
        <dbReference type="ARBA" id="ARBA00023012"/>
    </source>
</evidence>
<evidence type="ECO:0000256" key="5">
    <source>
        <dbReference type="ARBA" id="ARBA00022741"/>
    </source>
</evidence>
<keyword evidence="7" id="KW-0067">ATP-binding</keyword>
<dbReference type="SUPFAM" id="SSF55785">
    <property type="entry name" value="PYP-like sensor domain (PAS domain)"/>
    <property type="match status" value="1"/>
</dbReference>
<evidence type="ECO:0000256" key="2">
    <source>
        <dbReference type="ARBA" id="ARBA00012438"/>
    </source>
</evidence>
<evidence type="ECO:0000259" key="10">
    <source>
        <dbReference type="PROSITE" id="PS50109"/>
    </source>
</evidence>
<feature type="transmembrane region" description="Helical" evidence="9">
    <location>
        <begin position="44"/>
        <end position="61"/>
    </location>
</feature>
<dbReference type="InterPro" id="IPR003594">
    <property type="entry name" value="HATPase_dom"/>
</dbReference>
<dbReference type="InterPro" id="IPR005467">
    <property type="entry name" value="His_kinase_dom"/>
</dbReference>
<sequence length="564" mass="62604">MLISEIKNILLQLSASASFVLLVQWKMIRGPIKPRNPNFPNQPVLLLISCGFSLLLCTLLSGKMFGVLYINWGLLPAYIGILYGSSRTRTGLAALMLGSMYLSSLRDVPGHILLNSGLLLCPLLFGMSGKFRLGTITEKILVLWAALVPSLVLMAYTSAESGWNYRDTDMRHMLLISITMVVYLTVGALYIYLLETAWDKLEVDGRIASLSEKFRQETDNLRQITDMVPLSIIALDDNLRIIRLNETLMDKILTRSPGVSKGDIVNRTAFDLIHMLKLTMTPEIDQMLSIIQRKQRAAETILCYGRVIHFMATPLASKDKNKPGVMVIVMQDMTEEEKIRSELSHVERLSLVGQMAAGITHEIRNPMAVVRGFLQLMNEKCPPGLESYFQIVMEELDRANGIINDFLSLARSGMSTKEDVNLHVLLEELAPLLWADANLRGQSVELNLCESLPALRVNSKEIKQVILNLGRNAMEAMQPKGVLTLETRQVLGRAELLVKDTGSGMTETELAKLFTPFFTTKEQGTGLGLPLCLSIIERHGGTITVNSIHGAGTVFTVSLPCESE</sequence>
<gene>
    <name evidence="11" type="ORF">PSTEL_03315</name>
</gene>
<keyword evidence="9" id="KW-1133">Transmembrane helix</keyword>
<feature type="domain" description="Histidine kinase" evidence="10">
    <location>
        <begin position="358"/>
        <end position="563"/>
    </location>
</feature>
<dbReference type="SUPFAM" id="SSF47384">
    <property type="entry name" value="Homodimeric domain of signal transducing histidine kinase"/>
    <property type="match status" value="1"/>
</dbReference>
<dbReference type="InterPro" id="IPR036890">
    <property type="entry name" value="HATPase_C_sf"/>
</dbReference>
<dbReference type="CDD" id="cd00082">
    <property type="entry name" value="HisKA"/>
    <property type="match status" value="1"/>
</dbReference>
<dbReference type="SUPFAM" id="SSF55874">
    <property type="entry name" value="ATPase domain of HSP90 chaperone/DNA topoisomerase II/histidine kinase"/>
    <property type="match status" value="1"/>
</dbReference>
<keyword evidence="8" id="KW-0902">Two-component regulatory system</keyword>
<protein>
    <recommendedName>
        <fullName evidence="2">histidine kinase</fullName>
        <ecNumber evidence="2">2.7.13.3</ecNumber>
    </recommendedName>
</protein>
<keyword evidence="6" id="KW-0418">Kinase</keyword>
<comment type="catalytic activity">
    <reaction evidence="1">
        <text>ATP + protein L-histidine = ADP + protein N-phospho-L-histidine.</text>
        <dbReference type="EC" id="2.7.13.3"/>
    </reaction>
</comment>
<feature type="transmembrane region" description="Helical" evidence="9">
    <location>
        <begin position="171"/>
        <end position="193"/>
    </location>
</feature>
<dbReference type="AlphaFoldDB" id="A0A089LQB4"/>
<dbReference type="STRING" id="169760.PSTEL_03315"/>
<dbReference type="InterPro" id="IPR004358">
    <property type="entry name" value="Sig_transdc_His_kin-like_C"/>
</dbReference>
<dbReference type="PANTHER" id="PTHR43065:SF46">
    <property type="entry name" value="C4-DICARBOXYLATE TRANSPORT SENSOR PROTEIN DCTB"/>
    <property type="match status" value="1"/>
</dbReference>
<evidence type="ECO:0000313" key="11">
    <source>
        <dbReference type="EMBL" id="AIQ62290.1"/>
    </source>
</evidence>
<proteinExistence type="predicted"/>
<evidence type="ECO:0000256" key="6">
    <source>
        <dbReference type="ARBA" id="ARBA00022777"/>
    </source>
</evidence>
<evidence type="ECO:0000313" key="12">
    <source>
        <dbReference type="Proteomes" id="UP000029507"/>
    </source>
</evidence>
<dbReference type="Gene3D" id="1.10.287.130">
    <property type="match status" value="1"/>
</dbReference>
<dbReference type="SMART" id="SM00388">
    <property type="entry name" value="HisKA"/>
    <property type="match status" value="1"/>
</dbReference>
<keyword evidence="12" id="KW-1185">Reference proteome</keyword>
<dbReference type="Gene3D" id="3.30.450.20">
    <property type="entry name" value="PAS domain"/>
    <property type="match status" value="1"/>
</dbReference>
<dbReference type="InterPro" id="IPR003661">
    <property type="entry name" value="HisK_dim/P_dom"/>
</dbReference>
<dbReference type="PROSITE" id="PS50109">
    <property type="entry name" value="HIS_KIN"/>
    <property type="match status" value="1"/>
</dbReference>
<dbReference type="EC" id="2.7.13.3" evidence="2"/>
<dbReference type="InterPro" id="IPR035965">
    <property type="entry name" value="PAS-like_dom_sf"/>
</dbReference>
<dbReference type="HOGENOM" id="CLU_000445_89_1_9"/>
<dbReference type="EMBL" id="CP009286">
    <property type="protein sequence ID" value="AIQ62290.1"/>
    <property type="molecule type" value="Genomic_DNA"/>
</dbReference>
<dbReference type="InterPro" id="IPR036097">
    <property type="entry name" value="HisK_dim/P_sf"/>
</dbReference>
<dbReference type="Gene3D" id="3.30.565.10">
    <property type="entry name" value="Histidine kinase-like ATPase, C-terminal domain"/>
    <property type="match status" value="1"/>
</dbReference>
<organism evidence="11 12">
    <name type="scientific">Paenibacillus stellifer</name>
    <dbReference type="NCBI Taxonomy" id="169760"/>
    <lineage>
        <taxon>Bacteria</taxon>
        <taxon>Bacillati</taxon>
        <taxon>Bacillota</taxon>
        <taxon>Bacilli</taxon>
        <taxon>Bacillales</taxon>
        <taxon>Paenibacillaceae</taxon>
        <taxon>Paenibacillus</taxon>
    </lineage>
</organism>
<feature type="transmembrane region" description="Helical" evidence="9">
    <location>
        <begin position="67"/>
        <end position="83"/>
    </location>
</feature>
<dbReference type="PRINTS" id="PR00344">
    <property type="entry name" value="BCTRLSENSOR"/>
</dbReference>
<evidence type="ECO:0000256" key="4">
    <source>
        <dbReference type="ARBA" id="ARBA00022679"/>
    </source>
</evidence>
<reference evidence="11 12" key="1">
    <citation type="submission" date="2014-08" db="EMBL/GenBank/DDBJ databases">
        <title>Comparative genomics of the Paenibacillus odorifer group.</title>
        <authorList>
            <person name="den Bakker H.C."/>
            <person name="Tsai Y.-C."/>
            <person name="Martin N."/>
            <person name="Korlach J."/>
            <person name="Wiedmann M."/>
        </authorList>
    </citation>
    <scope>NUCLEOTIDE SEQUENCE [LARGE SCALE GENOMIC DNA]</scope>
    <source>
        <strain evidence="11 12">DSM 14472</strain>
    </source>
</reference>
<dbReference type="GO" id="GO:0005524">
    <property type="term" value="F:ATP binding"/>
    <property type="evidence" value="ECO:0007669"/>
    <property type="project" value="UniProtKB-KW"/>
</dbReference>
<evidence type="ECO:0000256" key="9">
    <source>
        <dbReference type="SAM" id="Phobius"/>
    </source>
</evidence>
<feature type="transmembrane region" description="Helical" evidence="9">
    <location>
        <begin position="141"/>
        <end position="159"/>
    </location>
</feature>
<accession>A0A089LQB4</accession>
<keyword evidence="9" id="KW-0812">Transmembrane</keyword>
<dbReference type="Proteomes" id="UP000029507">
    <property type="component" value="Chromosome"/>
</dbReference>
<dbReference type="KEGG" id="pste:PSTEL_03315"/>
<feature type="transmembrane region" description="Helical" evidence="9">
    <location>
        <begin position="112"/>
        <end position="129"/>
    </location>
</feature>